<reference evidence="1 2" key="1">
    <citation type="submission" date="2023-07" db="EMBL/GenBank/DDBJ databases">
        <title>Comparative genomics of wheat-associated soil bacteria to identify genetic determinants of phenazine resistance.</title>
        <authorList>
            <person name="Mouncey N."/>
        </authorList>
    </citation>
    <scope>NUCLEOTIDE SEQUENCE [LARGE SCALE GENOMIC DNA]</scope>
    <source>
        <strain evidence="1 2">W4I9-1</strain>
    </source>
</reference>
<name>A0AAW8F089_9MICO</name>
<accession>A0AAW8F089</accession>
<proteinExistence type="predicted"/>
<sequence>MFSISATNVVRAVLRAVPIALDSPDDARLVGLAGSGDEQVAALVTSDVGFRREIPISEQRVQPCIDADGMSGTQEYVDELATEIRVTVQRAPRD</sequence>
<keyword evidence="2" id="KW-1185">Reference proteome</keyword>
<dbReference type="Proteomes" id="UP001244427">
    <property type="component" value="Unassembled WGS sequence"/>
</dbReference>
<organism evidence="1 2">
    <name type="scientific">Microbacterium natoriense</name>
    <dbReference type="NCBI Taxonomy" id="284570"/>
    <lineage>
        <taxon>Bacteria</taxon>
        <taxon>Bacillati</taxon>
        <taxon>Actinomycetota</taxon>
        <taxon>Actinomycetes</taxon>
        <taxon>Micrococcales</taxon>
        <taxon>Microbacteriaceae</taxon>
        <taxon>Microbacterium</taxon>
    </lineage>
</organism>
<comment type="caution">
    <text evidence="1">The sequence shown here is derived from an EMBL/GenBank/DDBJ whole genome shotgun (WGS) entry which is preliminary data.</text>
</comment>
<evidence type="ECO:0000313" key="1">
    <source>
        <dbReference type="EMBL" id="MDQ0648657.1"/>
    </source>
</evidence>
<gene>
    <name evidence="1" type="ORF">QFZ53_002853</name>
</gene>
<dbReference type="EMBL" id="JAUSXV010000001">
    <property type="protein sequence ID" value="MDQ0648657.1"/>
    <property type="molecule type" value="Genomic_DNA"/>
</dbReference>
<protein>
    <submittedName>
        <fullName evidence="1">Uncharacterized protein</fullName>
    </submittedName>
</protein>
<evidence type="ECO:0000313" key="2">
    <source>
        <dbReference type="Proteomes" id="UP001244427"/>
    </source>
</evidence>
<dbReference type="AlphaFoldDB" id="A0AAW8F089"/>
<dbReference type="RefSeq" id="WP_307297546.1">
    <property type="nucleotide sequence ID" value="NZ_JAUSXV010000001.1"/>
</dbReference>